<dbReference type="InterPro" id="IPR028098">
    <property type="entry name" value="Glyco_trans_4-like_N"/>
</dbReference>
<dbReference type="PANTHER" id="PTHR12526:SF630">
    <property type="entry name" value="GLYCOSYLTRANSFERASE"/>
    <property type="match status" value="1"/>
</dbReference>
<dbReference type="CDD" id="cd03801">
    <property type="entry name" value="GT4_PimA-like"/>
    <property type="match status" value="1"/>
</dbReference>
<gene>
    <name evidence="3" type="ORF">PUN32_11160</name>
</gene>
<sequence length="346" mass="38343">MNICHINLASGYHGGENQTLELIKHQIRLGYQLTVVANPKSPFFTQVSNLPCRVVTARHYLLTHSKAVTRSCELVHVHEGRAIYWAWLQYLLYGIPYIVTRRIDNPLRSKWLSNKAYGNAAFLVGLSNNIAAKIREKFPSQRIEVIPSSPVTYPVNRANVAQIKQQFKGKFLVIHAANMLKHKGFDVTLRAAKALAIRTPEVHFALLGDGKERPNLELQASELDNVTFMGKQSNMGDWFTAADLLVHPSYSEGLGSVILEAMGSGLPVIGARVGGIPDVIEPDYSGLLIEPGDGGGLADAIEAIRTNLELRSKLGAGRDKKLQHFLIENTAKRYEKIYAQVIAQKK</sequence>
<reference evidence="3 4" key="1">
    <citation type="submission" date="2023-02" db="EMBL/GenBank/DDBJ databases">
        <title>Vibrio intestini sp. nov., a close relative of Vibrio cholerae isolated from the intestine of Healthy Culter dabryi.</title>
        <authorList>
            <person name="Wu N."/>
        </authorList>
    </citation>
    <scope>NUCLEOTIDE SEQUENCE [LARGE SCALE GENOMIC DNA]</scope>
    <source>
        <strain evidence="3 4">DSL-7</strain>
    </source>
</reference>
<dbReference type="InterPro" id="IPR001296">
    <property type="entry name" value="Glyco_trans_1"/>
</dbReference>
<dbReference type="EMBL" id="JARBFT010000011">
    <property type="protein sequence ID" value="MDE1515569.1"/>
    <property type="molecule type" value="Genomic_DNA"/>
</dbReference>
<dbReference type="PANTHER" id="PTHR12526">
    <property type="entry name" value="GLYCOSYLTRANSFERASE"/>
    <property type="match status" value="1"/>
</dbReference>
<evidence type="ECO:0000259" key="2">
    <source>
        <dbReference type="Pfam" id="PF13439"/>
    </source>
</evidence>
<protein>
    <submittedName>
        <fullName evidence="3">Glycosyltransferase family 4 protein</fullName>
    </submittedName>
</protein>
<keyword evidence="4" id="KW-1185">Reference proteome</keyword>
<proteinExistence type="predicted"/>
<evidence type="ECO:0000313" key="4">
    <source>
        <dbReference type="Proteomes" id="UP001216189"/>
    </source>
</evidence>
<dbReference type="SUPFAM" id="SSF53756">
    <property type="entry name" value="UDP-Glycosyltransferase/glycogen phosphorylase"/>
    <property type="match status" value="1"/>
</dbReference>
<feature type="domain" description="Glycosyltransferase subfamily 4-like N-terminal" evidence="2">
    <location>
        <begin position="14"/>
        <end position="147"/>
    </location>
</feature>
<dbReference type="Pfam" id="PF13439">
    <property type="entry name" value="Glyco_transf_4"/>
    <property type="match status" value="1"/>
</dbReference>
<comment type="caution">
    <text evidence="3">The sequence shown here is derived from an EMBL/GenBank/DDBJ whole genome shotgun (WGS) entry which is preliminary data.</text>
</comment>
<organism evidence="3 4">
    <name type="scientific">Vibrio chanodichtyis</name>
    <dbReference type="NCBI Taxonomy" id="3027932"/>
    <lineage>
        <taxon>Bacteria</taxon>
        <taxon>Pseudomonadati</taxon>
        <taxon>Pseudomonadota</taxon>
        <taxon>Gammaproteobacteria</taxon>
        <taxon>Vibrionales</taxon>
        <taxon>Vibrionaceae</taxon>
        <taxon>Vibrio</taxon>
    </lineage>
</organism>
<evidence type="ECO:0000313" key="3">
    <source>
        <dbReference type="EMBL" id="MDE1515569.1"/>
    </source>
</evidence>
<feature type="domain" description="Glycosyl transferase family 1" evidence="1">
    <location>
        <begin position="162"/>
        <end position="315"/>
    </location>
</feature>
<dbReference type="Gene3D" id="3.40.50.2000">
    <property type="entry name" value="Glycogen Phosphorylase B"/>
    <property type="match status" value="2"/>
</dbReference>
<accession>A0ABT5V1W0</accession>
<name>A0ABT5V1W0_9VIBR</name>
<dbReference type="RefSeq" id="WP_274723287.1">
    <property type="nucleotide sequence ID" value="NZ_JARBFT010000011.1"/>
</dbReference>
<evidence type="ECO:0000259" key="1">
    <source>
        <dbReference type="Pfam" id="PF00534"/>
    </source>
</evidence>
<dbReference type="Proteomes" id="UP001216189">
    <property type="component" value="Unassembled WGS sequence"/>
</dbReference>
<dbReference type="Pfam" id="PF00534">
    <property type="entry name" value="Glycos_transf_1"/>
    <property type="match status" value="1"/>
</dbReference>